<dbReference type="Gramene" id="TuG1812G0700003209.01.T01">
    <property type="protein sequence ID" value="TuG1812G0700003209.01.T01.cds396886"/>
    <property type="gene ID" value="TuG1812G0700003209.01"/>
</dbReference>
<name>A0A8R7R1G5_TRIUA</name>
<reference evidence="1" key="2">
    <citation type="submission" date="2018-03" db="EMBL/GenBank/DDBJ databases">
        <title>The Triticum urartu genome reveals the dynamic nature of wheat genome evolution.</title>
        <authorList>
            <person name="Ling H."/>
            <person name="Ma B."/>
            <person name="Shi X."/>
            <person name="Liu H."/>
            <person name="Dong L."/>
            <person name="Sun H."/>
            <person name="Cao Y."/>
            <person name="Gao Q."/>
            <person name="Zheng S."/>
            <person name="Li Y."/>
            <person name="Yu Y."/>
            <person name="Du H."/>
            <person name="Qi M."/>
            <person name="Li Y."/>
            <person name="Yu H."/>
            <person name="Cui Y."/>
            <person name="Wang N."/>
            <person name="Chen C."/>
            <person name="Wu H."/>
            <person name="Zhao Y."/>
            <person name="Zhang J."/>
            <person name="Li Y."/>
            <person name="Zhou W."/>
            <person name="Zhang B."/>
            <person name="Hu W."/>
            <person name="Eijk M."/>
            <person name="Tang J."/>
            <person name="Witsenboer H."/>
            <person name="Zhao S."/>
            <person name="Li Z."/>
            <person name="Zhang A."/>
            <person name="Wang D."/>
            <person name="Liang C."/>
        </authorList>
    </citation>
    <scope>NUCLEOTIDE SEQUENCE [LARGE SCALE GENOMIC DNA]</scope>
    <source>
        <strain evidence="1">cv. G1812</strain>
    </source>
</reference>
<reference evidence="2" key="1">
    <citation type="journal article" date="2013" name="Nature">
        <title>Draft genome of the wheat A-genome progenitor Triticum urartu.</title>
        <authorList>
            <person name="Ling H.Q."/>
            <person name="Zhao S."/>
            <person name="Liu D."/>
            <person name="Wang J."/>
            <person name="Sun H."/>
            <person name="Zhang C."/>
            <person name="Fan H."/>
            <person name="Li D."/>
            <person name="Dong L."/>
            <person name="Tao Y."/>
            <person name="Gao C."/>
            <person name="Wu H."/>
            <person name="Li Y."/>
            <person name="Cui Y."/>
            <person name="Guo X."/>
            <person name="Zheng S."/>
            <person name="Wang B."/>
            <person name="Yu K."/>
            <person name="Liang Q."/>
            <person name="Yang W."/>
            <person name="Lou X."/>
            <person name="Chen J."/>
            <person name="Feng M."/>
            <person name="Jian J."/>
            <person name="Zhang X."/>
            <person name="Luo G."/>
            <person name="Jiang Y."/>
            <person name="Liu J."/>
            <person name="Wang Z."/>
            <person name="Sha Y."/>
            <person name="Zhang B."/>
            <person name="Wu H."/>
            <person name="Tang D."/>
            <person name="Shen Q."/>
            <person name="Xue P."/>
            <person name="Zou S."/>
            <person name="Wang X."/>
            <person name="Liu X."/>
            <person name="Wang F."/>
            <person name="Yang Y."/>
            <person name="An X."/>
            <person name="Dong Z."/>
            <person name="Zhang K."/>
            <person name="Zhang X."/>
            <person name="Luo M.C."/>
            <person name="Dvorak J."/>
            <person name="Tong Y."/>
            <person name="Wang J."/>
            <person name="Yang H."/>
            <person name="Li Z."/>
            <person name="Wang D."/>
            <person name="Zhang A."/>
            <person name="Wang J."/>
        </authorList>
    </citation>
    <scope>NUCLEOTIDE SEQUENCE</scope>
    <source>
        <strain evidence="2">cv. G1812</strain>
    </source>
</reference>
<dbReference type="Gramene" id="TuG1812G0700003209.01.T03">
    <property type="protein sequence ID" value="TuG1812G0700003209.01.T03.cds396886"/>
    <property type="gene ID" value="TuG1812G0700003209.01"/>
</dbReference>
<dbReference type="Gramene" id="TuG1812G0700003209.01.T04">
    <property type="protein sequence ID" value="TuG1812G0700003209.01.T04.cds396886"/>
    <property type="gene ID" value="TuG1812G0700003209.01"/>
</dbReference>
<dbReference type="EnsemblPlants" id="TuG1812G0700003209.01.T04">
    <property type="protein sequence ID" value="TuG1812G0700003209.01.T04.cds396886"/>
    <property type="gene ID" value="TuG1812G0700003209.01"/>
</dbReference>
<protein>
    <submittedName>
        <fullName evidence="1">Uncharacterized protein</fullName>
    </submittedName>
</protein>
<proteinExistence type="predicted"/>
<sequence length="101" mass="11641">MSKKGEETPADGKMDELLDSVSLNYLIPNEVENFMTSIENVQHSSSEHEGQNDDFEANIIEQDDEHIGKILLILLLHAKTLVMSYQKTHRRFRFPRAGRNK</sequence>
<evidence type="ECO:0000313" key="2">
    <source>
        <dbReference type="Proteomes" id="UP000015106"/>
    </source>
</evidence>
<dbReference type="Proteomes" id="UP000015106">
    <property type="component" value="Chromosome 7"/>
</dbReference>
<dbReference type="EnsemblPlants" id="TuG1812G0700003209.01.T03">
    <property type="protein sequence ID" value="TuG1812G0700003209.01.T03.cds396886"/>
    <property type="gene ID" value="TuG1812G0700003209.01"/>
</dbReference>
<keyword evidence="2" id="KW-1185">Reference proteome</keyword>
<dbReference type="AlphaFoldDB" id="A0A8R7R1G5"/>
<organism evidence="1 2">
    <name type="scientific">Triticum urartu</name>
    <name type="common">Red wild einkorn</name>
    <name type="synonym">Crithodium urartu</name>
    <dbReference type="NCBI Taxonomy" id="4572"/>
    <lineage>
        <taxon>Eukaryota</taxon>
        <taxon>Viridiplantae</taxon>
        <taxon>Streptophyta</taxon>
        <taxon>Embryophyta</taxon>
        <taxon>Tracheophyta</taxon>
        <taxon>Spermatophyta</taxon>
        <taxon>Magnoliopsida</taxon>
        <taxon>Liliopsida</taxon>
        <taxon>Poales</taxon>
        <taxon>Poaceae</taxon>
        <taxon>BOP clade</taxon>
        <taxon>Pooideae</taxon>
        <taxon>Triticodae</taxon>
        <taxon>Triticeae</taxon>
        <taxon>Triticinae</taxon>
        <taxon>Triticum</taxon>
    </lineage>
</organism>
<dbReference type="EnsemblPlants" id="TuG1812G0700003209.01.T02">
    <property type="protein sequence ID" value="TuG1812G0700003209.01.T02.cds396886"/>
    <property type="gene ID" value="TuG1812G0700003209.01"/>
</dbReference>
<reference evidence="1" key="3">
    <citation type="submission" date="2022-06" db="UniProtKB">
        <authorList>
            <consortium name="EnsemblPlants"/>
        </authorList>
    </citation>
    <scope>IDENTIFICATION</scope>
</reference>
<dbReference type="Gramene" id="TuG1812G0700003209.01.T02">
    <property type="protein sequence ID" value="TuG1812G0700003209.01.T02.cds396886"/>
    <property type="gene ID" value="TuG1812G0700003209.01"/>
</dbReference>
<accession>A0A8R7R1G5</accession>
<evidence type="ECO:0000313" key="1">
    <source>
        <dbReference type="EnsemblPlants" id="TuG1812G0700003209.01.T01.cds396886"/>
    </source>
</evidence>
<dbReference type="EnsemblPlants" id="TuG1812G0700003209.01.T01">
    <property type="protein sequence ID" value="TuG1812G0700003209.01.T01.cds396886"/>
    <property type="gene ID" value="TuG1812G0700003209.01"/>
</dbReference>